<dbReference type="AlphaFoldDB" id="A0A1I2TUH5"/>
<evidence type="ECO:0000256" key="5">
    <source>
        <dbReference type="ARBA" id="ARBA00009320"/>
    </source>
</evidence>
<comment type="pathway">
    <text evidence="4">Amino-acid biosynthesis; L-leucine biosynthesis; L-leucine from 3-methyl-2-oxobutanoate: step 4/4.</text>
</comment>
<dbReference type="SUPFAM" id="SSF56752">
    <property type="entry name" value="D-aminoacid aminotransferase-like PLP-dependent enzymes"/>
    <property type="match status" value="1"/>
</dbReference>
<keyword evidence="14" id="KW-1185">Reference proteome</keyword>
<dbReference type="InterPro" id="IPR018300">
    <property type="entry name" value="Aminotrans_IV_CS"/>
</dbReference>
<evidence type="ECO:0000256" key="1">
    <source>
        <dbReference type="ARBA" id="ARBA00001933"/>
    </source>
</evidence>
<comment type="catalytic activity">
    <reaction evidence="10">
        <text>L-leucine + 2-oxoglutarate = 4-methyl-2-oxopentanoate + L-glutamate</text>
        <dbReference type="Rhea" id="RHEA:18321"/>
        <dbReference type="ChEBI" id="CHEBI:16810"/>
        <dbReference type="ChEBI" id="CHEBI:17865"/>
        <dbReference type="ChEBI" id="CHEBI:29985"/>
        <dbReference type="ChEBI" id="CHEBI:57427"/>
        <dbReference type="EC" id="2.6.1.42"/>
    </reaction>
</comment>
<dbReference type="InterPro" id="IPR036038">
    <property type="entry name" value="Aminotransferase-like"/>
</dbReference>
<reference evidence="14" key="1">
    <citation type="submission" date="2016-10" db="EMBL/GenBank/DDBJ databases">
        <authorList>
            <person name="Varghese N."/>
            <person name="Submissions S."/>
        </authorList>
    </citation>
    <scope>NUCLEOTIDE SEQUENCE [LARGE SCALE GENOMIC DNA]</scope>
    <source>
        <strain evidence="14">DSM 19315</strain>
    </source>
</reference>
<comment type="cofactor">
    <cofactor evidence="1 12">
        <name>pyridoxal 5'-phosphate</name>
        <dbReference type="ChEBI" id="CHEBI:597326"/>
    </cofactor>
</comment>
<evidence type="ECO:0000256" key="11">
    <source>
        <dbReference type="RuleBase" id="RU004106"/>
    </source>
</evidence>
<dbReference type="EMBL" id="FOPC01000006">
    <property type="protein sequence ID" value="SFG68528.1"/>
    <property type="molecule type" value="Genomic_DNA"/>
</dbReference>
<dbReference type="EC" id="2.6.1.42" evidence="6"/>
<comment type="catalytic activity">
    <reaction evidence="9">
        <text>L-isoleucine + 2-oxoglutarate = (S)-3-methyl-2-oxopentanoate + L-glutamate</text>
        <dbReference type="Rhea" id="RHEA:24801"/>
        <dbReference type="ChEBI" id="CHEBI:16810"/>
        <dbReference type="ChEBI" id="CHEBI:29985"/>
        <dbReference type="ChEBI" id="CHEBI:35146"/>
        <dbReference type="ChEBI" id="CHEBI:58045"/>
        <dbReference type="EC" id="2.6.1.42"/>
    </reaction>
</comment>
<dbReference type="GO" id="GO:0004084">
    <property type="term" value="F:branched-chain-amino-acid transaminase activity"/>
    <property type="evidence" value="ECO:0007669"/>
    <property type="project" value="UniProtKB-EC"/>
</dbReference>
<evidence type="ECO:0000256" key="3">
    <source>
        <dbReference type="ARBA" id="ARBA00004931"/>
    </source>
</evidence>
<dbReference type="OrthoDB" id="9805628at2"/>
<dbReference type="InterPro" id="IPR001544">
    <property type="entry name" value="Aminotrans_IV"/>
</dbReference>
<dbReference type="GO" id="GO:0046394">
    <property type="term" value="P:carboxylic acid biosynthetic process"/>
    <property type="evidence" value="ECO:0007669"/>
    <property type="project" value="UniProtKB-ARBA"/>
</dbReference>
<dbReference type="Proteomes" id="UP000199642">
    <property type="component" value="Unassembled WGS sequence"/>
</dbReference>
<comment type="catalytic activity">
    <reaction evidence="8">
        <text>L-valine + 2-oxoglutarate = 3-methyl-2-oxobutanoate + L-glutamate</text>
        <dbReference type="Rhea" id="RHEA:24813"/>
        <dbReference type="ChEBI" id="CHEBI:11851"/>
        <dbReference type="ChEBI" id="CHEBI:16810"/>
        <dbReference type="ChEBI" id="CHEBI:29985"/>
        <dbReference type="ChEBI" id="CHEBI:57762"/>
        <dbReference type="EC" id="2.6.1.42"/>
    </reaction>
</comment>
<organism evidence="13 14">
    <name type="scientific">Algoriphagus hitonicola</name>
    <dbReference type="NCBI Taxonomy" id="435880"/>
    <lineage>
        <taxon>Bacteria</taxon>
        <taxon>Pseudomonadati</taxon>
        <taxon>Bacteroidota</taxon>
        <taxon>Cytophagia</taxon>
        <taxon>Cytophagales</taxon>
        <taxon>Cyclobacteriaceae</taxon>
        <taxon>Algoriphagus</taxon>
    </lineage>
</organism>
<keyword evidence="13" id="KW-0808">Transferase</keyword>
<evidence type="ECO:0000256" key="12">
    <source>
        <dbReference type="RuleBase" id="RU004516"/>
    </source>
</evidence>
<evidence type="ECO:0000256" key="6">
    <source>
        <dbReference type="ARBA" id="ARBA00013053"/>
    </source>
</evidence>
<evidence type="ECO:0000256" key="10">
    <source>
        <dbReference type="ARBA" id="ARBA00049229"/>
    </source>
</evidence>
<evidence type="ECO:0000313" key="13">
    <source>
        <dbReference type="EMBL" id="SFG68528.1"/>
    </source>
</evidence>
<dbReference type="InterPro" id="IPR043132">
    <property type="entry name" value="BCAT-like_C"/>
</dbReference>
<dbReference type="Gene3D" id="3.20.10.10">
    <property type="entry name" value="D-amino Acid Aminotransferase, subunit A, domain 2"/>
    <property type="match status" value="1"/>
</dbReference>
<dbReference type="InterPro" id="IPR050571">
    <property type="entry name" value="Class-IV_PLP-Dep_Aminotrnsfr"/>
</dbReference>
<dbReference type="PROSITE" id="PS00770">
    <property type="entry name" value="AA_TRANSFER_CLASS_4"/>
    <property type="match status" value="1"/>
</dbReference>
<evidence type="ECO:0000256" key="8">
    <source>
        <dbReference type="ARBA" id="ARBA00048212"/>
    </source>
</evidence>
<dbReference type="STRING" id="435880.SAMN04487988_106218"/>
<evidence type="ECO:0000256" key="7">
    <source>
        <dbReference type="ARBA" id="ARBA00022898"/>
    </source>
</evidence>
<comment type="pathway">
    <text evidence="3">Amino-acid biosynthesis; L-valine biosynthesis; L-valine from pyruvate: step 4/4.</text>
</comment>
<gene>
    <name evidence="13" type="ORF">SAMN04487988_106218</name>
</gene>
<accession>A0A1I2TUH5</accession>
<comment type="pathway">
    <text evidence="2">Amino-acid biosynthesis; L-isoleucine biosynthesis; L-isoleucine from 2-oxobutanoate: step 4/4.</text>
</comment>
<keyword evidence="13" id="KW-0032">Aminotransferase</keyword>
<evidence type="ECO:0000256" key="2">
    <source>
        <dbReference type="ARBA" id="ARBA00004824"/>
    </source>
</evidence>
<evidence type="ECO:0000256" key="4">
    <source>
        <dbReference type="ARBA" id="ARBA00005072"/>
    </source>
</evidence>
<dbReference type="RefSeq" id="WP_092791347.1">
    <property type="nucleotide sequence ID" value="NZ_FOPC01000006.1"/>
</dbReference>
<evidence type="ECO:0000313" key="14">
    <source>
        <dbReference type="Proteomes" id="UP000199642"/>
    </source>
</evidence>
<protein>
    <recommendedName>
        <fullName evidence="6">branched-chain-amino-acid transaminase</fullName>
        <ecNumber evidence="6">2.6.1.42</ecNumber>
    </recommendedName>
</protein>
<keyword evidence="7 12" id="KW-0663">Pyridoxal phosphate</keyword>
<dbReference type="PANTHER" id="PTHR42743">
    <property type="entry name" value="AMINO-ACID AMINOTRANSFERASE"/>
    <property type="match status" value="1"/>
</dbReference>
<dbReference type="Pfam" id="PF01063">
    <property type="entry name" value="Aminotran_4"/>
    <property type="match status" value="1"/>
</dbReference>
<proteinExistence type="inferred from homology"/>
<dbReference type="InterPro" id="IPR043131">
    <property type="entry name" value="BCAT-like_N"/>
</dbReference>
<name>A0A1I2TUH5_9BACT</name>
<comment type="similarity">
    <text evidence="5 11">Belongs to the class-IV pyridoxal-phosphate-dependent aminotransferase family.</text>
</comment>
<dbReference type="Gene3D" id="3.30.470.10">
    <property type="match status" value="1"/>
</dbReference>
<evidence type="ECO:0000256" key="9">
    <source>
        <dbReference type="ARBA" id="ARBA00048798"/>
    </source>
</evidence>
<dbReference type="PANTHER" id="PTHR42743:SF11">
    <property type="entry name" value="AMINODEOXYCHORISMATE LYASE"/>
    <property type="match status" value="1"/>
</dbReference>
<sequence>MSDFETGYFSEGNLGGWKLASDLPFPNRAMAFGDGLFETMVYDGEKIRFFDHHIDRLKNGMHLLGLDMSELNPEEILSLIHSVEPKRIKWTVYRAGAGKYYPENCKIHQVVQIAPLANIPDHNLRAVFSQRVFLTHSIISHCKTLNSLPYVLAALERKERGTDEIILLDSQGNVSEAGASNIYWARGENVYTPSLQSGCIAGVSRRVILRHFRESGIPVEEGLFKPQDLLQADRAWISNVTGIRYLKSIENTEYMDEPFPVLKRLF</sequence>